<dbReference type="InterPro" id="IPR003593">
    <property type="entry name" value="AAA+_ATPase"/>
</dbReference>
<dbReference type="InterPro" id="IPR011704">
    <property type="entry name" value="ATPase_dyneun-rel_AAA"/>
</dbReference>
<sequence>MTVWIVAAAGPSPTEHLERTIKNPVPFEEIEQNISNKDELQKLVEAAGKGPYYLWGALPGKNNESYWLRMSRGDIALFYVKGKKFGYWTKILHKLRDKRLAKFLWGTDSYGQTWELIYFLDKPKEINLTLQEFNLEHCYSLNFKPQGLTPIRDEAIQRIELKYGSYERFLKRYEIRSKPAYVQLVESLYSREINIAFREMLRGRNIIFYGPPGSGKTILAKILAEKYSSYVGGNGYLLYTVHSGTDFFDLVARITPQTNDEGVLYYKKEPRYLIHALIGKKVLILDEINRTQIDTALGIFFTYLEKEHRIQDLETIMHIIQEESGITIQKDELKDALEFFRIIGTLNIYDKTFLFKLGDALRRRFRFIEITTTKDVIKYLSQNFNEFLQVIGYNASNEIKYGIAWALFSIFSEINNIKELGIGILKDLILFSENFEKPEEAIENSVISIILPFFENDIGFREVSKVLERHELYRAQNVLERLNYAFKAFE</sequence>
<evidence type="ECO:0000313" key="3">
    <source>
        <dbReference type="Proteomes" id="UP000062043"/>
    </source>
</evidence>
<evidence type="ECO:0000313" key="2">
    <source>
        <dbReference type="EMBL" id="AJC72707.1"/>
    </source>
</evidence>
<proteinExistence type="predicted"/>
<dbReference type="GO" id="GO:0005524">
    <property type="term" value="F:ATP binding"/>
    <property type="evidence" value="ECO:0007669"/>
    <property type="project" value="InterPro"/>
</dbReference>
<dbReference type="SUPFAM" id="SSF52540">
    <property type="entry name" value="P-loop containing nucleoside triphosphate hydrolases"/>
    <property type="match status" value="1"/>
</dbReference>
<dbReference type="GeneID" id="27134930"/>
<dbReference type="Gene3D" id="3.40.50.300">
    <property type="entry name" value="P-loop containing nucleotide triphosphate hydrolases"/>
    <property type="match status" value="1"/>
</dbReference>
<organism evidence="2 3">
    <name type="scientific">Thermococcus guaymasensis DSM 11113</name>
    <dbReference type="NCBI Taxonomy" id="1432656"/>
    <lineage>
        <taxon>Archaea</taxon>
        <taxon>Methanobacteriati</taxon>
        <taxon>Methanobacteriota</taxon>
        <taxon>Thermococci</taxon>
        <taxon>Thermococcales</taxon>
        <taxon>Thermococcaceae</taxon>
        <taxon>Thermococcus</taxon>
    </lineage>
</organism>
<dbReference type="EMBL" id="CP007140">
    <property type="protein sequence ID" value="AJC72707.1"/>
    <property type="molecule type" value="Genomic_DNA"/>
</dbReference>
<dbReference type="RefSeq" id="WP_062371349.1">
    <property type="nucleotide sequence ID" value="NZ_CP007140.1"/>
</dbReference>
<dbReference type="OrthoDB" id="9837at2157"/>
<dbReference type="SMART" id="SM00382">
    <property type="entry name" value="AAA"/>
    <property type="match status" value="1"/>
</dbReference>
<name>A0A0X1KN73_9EURY</name>
<dbReference type="KEGG" id="tgy:X802_04580"/>
<accession>A0A0X1KN73</accession>
<reference evidence="2 3" key="1">
    <citation type="submission" date="2014-01" db="EMBL/GenBank/DDBJ databases">
        <title>Genome sequencing of Thermococcus guaymasensis.</title>
        <authorList>
            <person name="Zhang X."/>
            <person name="Alvare G."/>
            <person name="Fristensky B."/>
            <person name="Chen L."/>
            <person name="Suen T."/>
            <person name="Chen Q."/>
            <person name="Ma K."/>
        </authorList>
    </citation>
    <scope>NUCLEOTIDE SEQUENCE [LARGE SCALE GENOMIC DNA]</scope>
    <source>
        <strain evidence="2 3">DSM 11113</strain>
    </source>
</reference>
<dbReference type="PANTHER" id="PTHR37291:SF1">
    <property type="entry name" value="TYPE IV METHYL-DIRECTED RESTRICTION ENZYME ECOKMCRB SUBUNIT"/>
    <property type="match status" value="1"/>
</dbReference>
<dbReference type="GO" id="GO:0016887">
    <property type="term" value="F:ATP hydrolysis activity"/>
    <property type="evidence" value="ECO:0007669"/>
    <property type="project" value="InterPro"/>
</dbReference>
<dbReference type="Pfam" id="PF07728">
    <property type="entry name" value="AAA_5"/>
    <property type="match status" value="1"/>
</dbReference>
<dbReference type="PANTHER" id="PTHR37291">
    <property type="entry name" value="5-METHYLCYTOSINE-SPECIFIC RESTRICTION ENZYME B"/>
    <property type="match status" value="1"/>
</dbReference>
<dbReference type="PATRIC" id="fig|1432656.3.peg.888"/>
<keyword evidence="3" id="KW-1185">Reference proteome</keyword>
<feature type="domain" description="AAA+ ATPase" evidence="1">
    <location>
        <begin position="202"/>
        <end position="375"/>
    </location>
</feature>
<gene>
    <name evidence="2" type="ORF">X802_04580</name>
</gene>
<dbReference type="Proteomes" id="UP000062043">
    <property type="component" value="Chromosome"/>
</dbReference>
<dbReference type="STRING" id="1432656.X802_04580"/>
<evidence type="ECO:0000259" key="1">
    <source>
        <dbReference type="SMART" id="SM00382"/>
    </source>
</evidence>
<dbReference type="InterPro" id="IPR027417">
    <property type="entry name" value="P-loop_NTPase"/>
</dbReference>
<dbReference type="InterPro" id="IPR052934">
    <property type="entry name" value="Methyl-DNA_Rec/Restrict_Enz"/>
</dbReference>
<dbReference type="AlphaFoldDB" id="A0A0X1KN73"/>
<protein>
    <recommendedName>
        <fullName evidence="1">AAA+ ATPase domain-containing protein</fullName>
    </recommendedName>
</protein>